<sequence>MERKGNLIKLTDLSSDFIIDLKYATPHNFTGVQVYQSADCWLDEHTAQILIKAKEIFEKDGYQVKIWDAYRPIRAQKRFWEIMPNDDFIARPPDMTKIKKFRPTHMNGMCVDVTLTDKEGNEIEMPSPFDTMDERASLNYSGHSETGRRNGEYLKQVMESVGFQAYECEWWHFYDVSTDPAPFSDYEI</sequence>
<dbReference type="Pfam" id="PF01427">
    <property type="entry name" value="Peptidase_M15"/>
    <property type="match status" value="1"/>
</dbReference>
<keyword evidence="4 9" id="KW-0378">Hydrolase</keyword>
<evidence type="ECO:0000313" key="11">
    <source>
        <dbReference type="EMBL" id="NSG84094.1"/>
    </source>
</evidence>
<keyword evidence="8 10" id="KW-0961">Cell wall biogenesis/degradation</keyword>
<comment type="caution">
    <text evidence="11">The sequence shown here is derived from an EMBL/GenBank/DDBJ whole genome shotgun (WGS) entry which is preliminary data.</text>
</comment>
<feature type="site" description="Transition state stabilizer" evidence="9">
    <location>
        <position position="71"/>
    </location>
</feature>
<evidence type="ECO:0000256" key="9">
    <source>
        <dbReference type="HAMAP-Rule" id="MF_01924"/>
    </source>
</evidence>
<comment type="cofactor">
    <cofactor evidence="9">
        <name>Zn(2+)</name>
        <dbReference type="ChEBI" id="CHEBI:29105"/>
    </cofactor>
    <text evidence="9">Binds 1 zinc ion per subunit.</text>
</comment>
<feature type="binding site" evidence="9">
    <location>
        <position position="112"/>
    </location>
    <ligand>
        <name>Zn(2+)</name>
        <dbReference type="ChEBI" id="CHEBI:29105"/>
        <note>catalytic</note>
    </ligand>
</feature>
<dbReference type="Gene3D" id="3.30.1380.10">
    <property type="match status" value="1"/>
</dbReference>
<protein>
    <recommendedName>
        <fullName evidence="9 10">D-alanyl-D-alanine dipeptidase</fullName>
        <shortName evidence="9 10">D-Ala-D-Ala dipeptidase</shortName>
        <ecNumber evidence="9 10">3.4.13.22</ecNumber>
    </recommendedName>
</protein>
<evidence type="ECO:0000256" key="10">
    <source>
        <dbReference type="PIRNR" id="PIRNR026671"/>
    </source>
</evidence>
<feature type="active site" description="Proton donor/acceptor" evidence="9">
    <location>
        <position position="169"/>
    </location>
</feature>
<accession>A0ABX2H231</accession>
<proteinExistence type="inferred from homology"/>
<evidence type="ECO:0000256" key="2">
    <source>
        <dbReference type="ARBA" id="ARBA00022670"/>
    </source>
</evidence>
<dbReference type="HAMAP" id="MF_01924">
    <property type="entry name" value="A_A_dipeptidase"/>
    <property type="match status" value="1"/>
</dbReference>
<comment type="catalytic activity">
    <reaction evidence="1 9 10">
        <text>D-alanyl-D-alanine + H2O = 2 D-alanine</text>
        <dbReference type="Rhea" id="RHEA:20661"/>
        <dbReference type="ChEBI" id="CHEBI:15377"/>
        <dbReference type="ChEBI" id="CHEBI:57416"/>
        <dbReference type="ChEBI" id="CHEBI:57822"/>
        <dbReference type="EC" id="3.4.13.22"/>
    </reaction>
</comment>
<dbReference type="PANTHER" id="PTHR43126:SF1">
    <property type="entry name" value="D-ALANYL-D-ALANINE DIPEPTIDASE"/>
    <property type="match status" value="1"/>
</dbReference>
<feature type="binding site" evidence="9">
    <location>
        <position position="105"/>
    </location>
    <ligand>
        <name>Zn(2+)</name>
        <dbReference type="ChEBI" id="CHEBI:29105"/>
        <note>catalytic</note>
    </ligand>
</feature>
<dbReference type="EMBL" id="JAAITS010000003">
    <property type="protein sequence ID" value="NSG84094.1"/>
    <property type="molecule type" value="Genomic_DNA"/>
</dbReference>
<comment type="similarity">
    <text evidence="9 10">Belongs to the peptidase M15D family.</text>
</comment>
<dbReference type="InterPro" id="IPR009045">
    <property type="entry name" value="Zn_M74/Hedgehog-like"/>
</dbReference>
<keyword evidence="5 9" id="KW-0862">Zinc</keyword>
<evidence type="ECO:0000313" key="12">
    <source>
        <dbReference type="Proteomes" id="UP001644719"/>
    </source>
</evidence>
<evidence type="ECO:0000256" key="4">
    <source>
        <dbReference type="ARBA" id="ARBA00022801"/>
    </source>
</evidence>
<reference evidence="11 12" key="1">
    <citation type="journal article" date="2020" name="Cell Host Microbe">
        <title>Functional and Genomic Variation between Human-Derived Isolates of Lachnospiraceae Reveals Inter- and Intra-Species Diversity.</title>
        <authorList>
            <person name="Sorbara M.T."/>
            <person name="Littmann E.R."/>
            <person name="Fontana E."/>
            <person name="Moody T.U."/>
            <person name="Kohout C.E."/>
            <person name="Gjonbalaj M."/>
            <person name="Eaton V."/>
            <person name="Seok R."/>
            <person name="Leiner I.M."/>
            <person name="Pamer E.G."/>
        </authorList>
    </citation>
    <scope>NUCLEOTIDE SEQUENCE [LARGE SCALE GENOMIC DNA]</scope>
    <source>
        <strain evidence="11 12">MSK.17.74</strain>
    </source>
</reference>
<keyword evidence="3 9" id="KW-0479">Metal-binding</keyword>
<dbReference type="RefSeq" id="WP_173769130.1">
    <property type="nucleotide sequence ID" value="NZ_JAAITS010000003.1"/>
</dbReference>
<dbReference type="Proteomes" id="UP001644719">
    <property type="component" value="Unassembled WGS sequence"/>
</dbReference>
<dbReference type="InterPro" id="IPR000755">
    <property type="entry name" value="A_A_dipeptidase"/>
</dbReference>
<comment type="function">
    <text evidence="9 10">Catalyzes hydrolysis of the D-alanyl-D-alanine dipeptide.</text>
</comment>
<evidence type="ECO:0000256" key="3">
    <source>
        <dbReference type="ARBA" id="ARBA00022723"/>
    </source>
</evidence>
<organism evidence="11 12">
    <name type="scientific">Blautia faecis</name>
    <dbReference type="NCBI Taxonomy" id="871665"/>
    <lineage>
        <taxon>Bacteria</taxon>
        <taxon>Bacillati</taxon>
        <taxon>Bacillota</taxon>
        <taxon>Clostridia</taxon>
        <taxon>Lachnospirales</taxon>
        <taxon>Lachnospiraceae</taxon>
        <taxon>Blautia</taxon>
    </lineage>
</organism>
<dbReference type="PIRSF" id="PIRSF026671">
    <property type="entry name" value="AA_dipeptidase"/>
    <property type="match status" value="1"/>
</dbReference>
<dbReference type="SUPFAM" id="SSF55166">
    <property type="entry name" value="Hedgehog/DD-peptidase"/>
    <property type="match status" value="1"/>
</dbReference>
<dbReference type="EC" id="3.4.13.22" evidence="9 10"/>
<keyword evidence="6 9" id="KW-0224">Dipeptidase</keyword>
<dbReference type="CDD" id="cd14840">
    <property type="entry name" value="D-Ala-D-Ala_dipeptidase_Aad"/>
    <property type="match status" value="1"/>
</dbReference>
<keyword evidence="12" id="KW-1185">Reference proteome</keyword>
<keyword evidence="7 9" id="KW-0482">Metalloprotease</keyword>
<evidence type="ECO:0000256" key="1">
    <source>
        <dbReference type="ARBA" id="ARBA00001362"/>
    </source>
</evidence>
<keyword evidence="2 9" id="KW-0645">Protease</keyword>
<evidence type="ECO:0000256" key="7">
    <source>
        <dbReference type="ARBA" id="ARBA00023049"/>
    </source>
</evidence>
<name>A0ABX2H231_9FIRM</name>
<dbReference type="PANTHER" id="PTHR43126">
    <property type="entry name" value="D-ALANYL-D-ALANINE DIPEPTIDASE"/>
    <property type="match status" value="1"/>
</dbReference>
<evidence type="ECO:0000256" key="6">
    <source>
        <dbReference type="ARBA" id="ARBA00022997"/>
    </source>
</evidence>
<feature type="binding site" evidence="9">
    <location>
        <position position="172"/>
    </location>
    <ligand>
        <name>Zn(2+)</name>
        <dbReference type="ChEBI" id="CHEBI:29105"/>
        <note>catalytic</note>
    </ligand>
</feature>
<gene>
    <name evidence="11" type="ORF">G5B17_01290</name>
</gene>
<evidence type="ECO:0000256" key="5">
    <source>
        <dbReference type="ARBA" id="ARBA00022833"/>
    </source>
</evidence>
<evidence type="ECO:0000256" key="8">
    <source>
        <dbReference type="ARBA" id="ARBA00023316"/>
    </source>
</evidence>